<dbReference type="SUPFAM" id="SSF52317">
    <property type="entry name" value="Class I glutamine amidotransferase-like"/>
    <property type="match status" value="1"/>
</dbReference>
<organism evidence="4 5">
    <name type="scientific">Candidatus Fervidibacter sacchari</name>
    <dbReference type="NCBI Taxonomy" id="1448929"/>
    <lineage>
        <taxon>Bacteria</taxon>
        <taxon>Candidatus Fervidibacterota</taxon>
        <taxon>Candidatus Fervidibacter</taxon>
    </lineage>
</organism>
<evidence type="ECO:0000259" key="2">
    <source>
        <dbReference type="Pfam" id="PF09822"/>
    </source>
</evidence>
<feature type="transmembrane region" description="Helical" evidence="1">
    <location>
        <begin position="484"/>
        <end position="507"/>
    </location>
</feature>
<evidence type="ECO:0000313" key="5">
    <source>
        <dbReference type="Proteomes" id="UP001204798"/>
    </source>
</evidence>
<feature type="transmembrane region" description="Helical" evidence="1">
    <location>
        <begin position="77"/>
        <end position="95"/>
    </location>
</feature>
<proteinExistence type="predicted"/>
<feature type="transmembrane region" description="Helical" evidence="1">
    <location>
        <begin position="12"/>
        <end position="32"/>
    </location>
</feature>
<dbReference type="Gene3D" id="3.40.30.10">
    <property type="entry name" value="Glutaredoxin"/>
    <property type="match status" value="1"/>
</dbReference>
<comment type="caution">
    <text evidence="4">The sequence shown here is derived from an EMBL/GenBank/DDBJ whole genome shotgun (WGS) entry which is preliminary data.</text>
</comment>
<accession>A0ABT2EP62</accession>
<dbReference type="InterPro" id="IPR019196">
    <property type="entry name" value="ABC_transp_unknown"/>
</dbReference>
<protein>
    <submittedName>
        <fullName evidence="4">ABC-type uncharacterized transport system involved in gliding motility auxiliary subunit</fullName>
    </submittedName>
</protein>
<dbReference type="Pfam" id="PF09822">
    <property type="entry name" value="ABC_transp_aux"/>
    <property type="match status" value="1"/>
</dbReference>
<dbReference type="InterPro" id="IPR029062">
    <property type="entry name" value="Class_I_gatase-like"/>
</dbReference>
<keyword evidence="1" id="KW-0472">Membrane</keyword>
<evidence type="ECO:0000259" key="3">
    <source>
        <dbReference type="Pfam" id="PF23357"/>
    </source>
</evidence>
<keyword evidence="1" id="KW-1133">Transmembrane helix</keyword>
<evidence type="ECO:0000313" key="4">
    <source>
        <dbReference type="EMBL" id="MCS3919745.1"/>
    </source>
</evidence>
<dbReference type="EMBL" id="JANUCP010000004">
    <property type="protein sequence ID" value="MCS3919745.1"/>
    <property type="molecule type" value="Genomic_DNA"/>
</dbReference>
<feature type="transmembrane region" description="Helical" evidence="1">
    <location>
        <begin position="38"/>
        <end position="57"/>
    </location>
</feature>
<reference evidence="4 5" key="1">
    <citation type="submission" date="2022-08" db="EMBL/GenBank/DDBJ databases">
        <title>Bacterial and archaeal communities from various locations to study Microbial Dark Matter (Phase II).</title>
        <authorList>
            <person name="Stepanauskas R."/>
        </authorList>
    </citation>
    <scope>NUCLEOTIDE SEQUENCE [LARGE SCALE GENOMIC DNA]</scope>
    <source>
        <strain evidence="4 5">PD1</strain>
    </source>
</reference>
<dbReference type="InterPro" id="IPR036249">
    <property type="entry name" value="Thioredoxin-like_sf"/>
</dbReference>
<evidence type="ECO:0000256" key="1">
    <source>
        <dbReference type="SAM" id="Phobius"/>
    </source>
</evidence>
<dbReference type="InterPro" id="IPR055396">
    <property type="entry name" value="DUF7088"/>
</dbReference>
<keyword evidence="1" id="KW-0812">Transmembrane</keyword>
<dbReference type="Proteomes" id="UP001204798">
    <property type="component" value="Unassembled WGS sequence"/>
</dbReference>
<feature type="domain" description="ABC-type uncharacterised transport system" evidence="2">
    <location>
        <begin position="213"/>
        <end position="440"/>
    </location>
</feature>
<dbReference type="RefSeq" id="WP_259096552.1">
    <property type="nucleotide sequence ID" value="NZ_CP130454.1"/>
</dbReference>
<dbReference type="SUPFAM" id="SSF52833">
    <property type="entry name" value="Thioredoxin-like"/>
    <property type="match status" value="1"/>
</dbReference>
<sequence length="511" mass="57447">MRRIRDLTKANALAVGILGFIALLIGTSLYFAQPDKKWLWASAFGIGIALWVGLLAFHFEDVLRFLITHRGRMGTNAVLSSLFMLGVLALIIYIADRHNASLDWTKTKRHTLSPQTLKVLKSINKEVKVVAFYDVNSQEFLRVRDLLKRYEAANPKVKVLVVDPRKEPALARQYEVTGMGVTVFEADGRRERVSFGGEKEFTGALIKITRDKKPTIYFLQGHGEHAYDSFAEEGYGMLKSGLEGFNYRVKELKLLTEKTVPKDCDVLVIAGAQRDLFPQEKQAIKSYLDKGGRLLLMLEPDPAPSFSDWLDEWGLEAKPGMVVEPANNILGDPAAIFAFDFRFHDITRPFQKAQSEAVLFITARPIKRKTNVPSGVILTELIETSAASWREEKLQGVVRKDPDEESGPFILAAAVEKSVTDKKKMRAVVLADSDFAANQFIRNLLNGAFAANCIHWLAEEDVLLDIPPKDEPPQTLFLSRQQTVFTFVWSVIVLPLAILISGLIVWWTRRS</sequence>
<feature type="domain" description="DUF7088" evidence="3">
    <location>
        <begin position="107"/>
        <end position="192"/>
    </location>
</feature>
<gene>
    <name evidence="4" type="ORF">M2350_002162</name>
</gene>
<name>A0ABT2EP62_9BACT</name>
<keyword evidence="5" id="KW-1185">Reference proteome</keyword>
<dbReference type="Pfam" id="PF23357">
    <property type="entry name" value="DUF7088"/>
    <property type="match status" value="1"/>
</dbReference>